<keyword evidence="4" id="KW-1185">Reference proteome</keyword>
<reference evidence="3 4" key="1">
    <citation type="submission" date="2016-12" db="EMBL/GenBank/DDBJ databases">
        <title>Comparative genomics of Bartonella apis.</title>
        <authorList>
            <person name="Engel P."/>
        </authorList>
    </citation>
    <scope>NUCLEOTIDE SEQUENCE [LARGE SCALE GENOMIC DNA]</scope>
    <source>
        <strain evidence="3 4">PEB0149</strain>
    </source>
</reference>
<dbReference type="EMBL" id="LXYT01000001">
    <property type="protein sequence ID" value="OLY43931.1"/>
    <property type="molecule type" value="Genomic_DNA"/>
</dbReference>
<dbReference type="GO" id="GO:0005829">
    <property type="term" value="C:cytosol"/>
    <property type="evidence" value="ECO:0007669"/>
    <property type="project" value="TreeGrafter"/>
</dbReference>
<proteinExistence type="predicted"/>
<dbReference type="SUPFAM" id="SSF51679">
    <property type="entry name" value="Bacterial luciferase-like"/>
    <property type="match status" value="1"/>
</dbReference>
<organism evidence="3 4">
    <name type="scientific">Bartonella apis</name>
    <dbReference type="NCBI Taxonomy" id="1686310"/>
    <lineage>
        <taxon>Bacteria</taxon>
        <taxon>Pseudomonadati</taxon>
        <taxon>Pseudomonadota</taxon>
        <taxon>Alphaproteobacteria</taxon>
        <taxon>Hyphomicrobiales</taxon>
        <taxon>Bartonellaceae</taxon>
        <taxon>Bartonella</taxon>
    </lineage>
</organism>
<dbReference type="AlphaFoldDB" id="A0A1R0FAB2"/>
<evidence type="ECO:0000256" key="1">
    <source>
        <dbReference type="ARBA" id="ARBA00007789"/>
    </source>
</evidence>
<dbReference type="InterPro" id="IPR011251">
    <property type="entry name" value="Luciferase-like_dom"/>
</dbReference>
<comment type="caution">
    <text evidence="3">The sequence shown here is derived from an EMBL/GenBank/DDBJ whole genome shotgun (WGS) entry which is preliminary data.</text>
</comment>
<dbReference type="Gene3D" id="3.20.20.30">
    <property type="entry name" value="Luciferase-like domain"/>
    <property type="match status" value="1"/>
</dbReference>
<dbReference type="InterPro" id="IPR050766">
    <property type="entry name" value="Bact_Lucif_Oxidored"/>
</dbReference>
<dbReference type="RefSeq" id="WP_075869095.1">
    <property type="nucleotide sequence ID" value="NZ_CALYQA010000009.1"/>
</dbReference>
<dbReference type="GeneID" id="92991463"/>
<evidence type="ECO:0000313" key="3">
    <source>
        <dbReference type="EMBL" id="OLY43931.1"/>
    </source>
</evidence>
<dbReference type="PANTHER" id="PTHR30137:SF20">
    <property type="entry name" value="N-ACETYL-S-ALKYLCYSTEINE MONOOXYGENASE"/>
    <property type="match status" value="1"/>
</dbReference>
<dbReference type="InterPro" id="IPR036661">
    <property type="entry name" value="Luciferase-like_sf"/>
</dbReference>
<feature type="domain" description="Luciferase-like" evidence="2">
    <location>
        <begin position="16"/>
        <end position="296"/>
    </location>
</feature>
<protein>
    <submittedName>
        <fullName evidence="3">Luciferase family oxidoreductase, group 1</fullName>
    </submittedName>
</protein>
<sequence>MVYDLSLLDKCPLDVNRNAGQALRNAVETARAAEAAGFRRFWVAEHHHSKEFASSAPEILVAYLLAATRKIRIGSGGVMLQHYSPYKIAEVFNVLSAIEPGRVDIGIGKTPGGLPHTTAALQAEFSDDKRIGFEEKLELLDRLLGGEEIKEGRFKGLAATPKPEVRASTFLLGASAESAKLAARLGWQFSYAGHLNGSEEKLKNTVSTFRRATSGGVPQLALAAVIDQSDKRAKERANAISIYKIHFSDGKVFSLTTLEAAEDFGRLSGRSDYTIEEHHTQIIAGTAATVNKELQALHHQFGIGEFMLELPASSVEERIDAIGALAFEQEKIAA</sequence>
<evidence type="ECO:0000313" key="4">
    <source>
        <dbReference type="Proteomes" id="UP000187344"/>
    </source>
</evidence>
<dbReference type="NCBIfam" id="TIGR03558">
    <property type="entry name" value="oxido_grp_1"/>
    <property type="match status" value="1"/>
</dbReference>
<dbReference type="Proteomes" id="UP000187344">
    <property type="component" value="Unassembled WGS sequence"/>
</dbReference>
<dbReference type="InterPro" id="IPR019949">
    <property type="entry name" value="CmoO-like"/>
</dbReference>
<dbReference type="Pfam" id="PF00296">
    <property type="entry name" value="Bac_luciferase"/>
    <property type="match status" value="1"/>
</dbReference>
<dbReference type="PANTHER" id="PTHR30137">
    <property type="entry name" value="LUCIFERASE-LIKE MONOOXYGENASE"/>
    <property type="match status" value="1"/>
</dbReference>
<gene>
    <name evidence="3" type="ORF">PEB0149_013730</name>
</gene>
<name>A0A1R0FAB2_9HYPH</name>
<evidence type="ECO:0000259" key="2">
    <source>
        <dbReference type="Pfam" id="PF00296"/>
    </source>
</evidence>
<dbReference type="OrthoDB" id="9780518at2"/>
<comment type="similarity">
    <text evidence="1">To bacterial alkanal monooxygenase alpha and beta chains.</text>
</comment>
<accession>A0A1R0FAB2</accession>
<dbReference type="GO" id="GO:0016705">
    <property type="term" value="F:oxidoreductase activity, acting on paired donors, with incorporation or reduction of molecular oxygen"/>
    <property type="evidence" value="ECO:0007669"/>
    <property type="project" value="InterPro"/>
</dbReference>